<feature type="compositionally biased region" description="Low complexity" evidence="3">
    <location>
        <begin position="2976"/>
        <end position="2989"/>
    </location>
</feature>
<feature type="compositionally biased region" description="Low complexity" evidence="3">
    <location>
        <begin position="2599"/>
        <end position="2618"/>
    </location>
</feature>
<keyword evidence="2" id="KW-0677">Repeat</keyword>
<feature type="compositionally biased region" description="Pro residues" evidence="3">
    <location>
        <begin position="1424"/>
        <end position="1438"/>
    </location>
</feature>
<feature type="compositionally biased region" description="Pro residues" evidence="3">
    <location>
        <begin position="1309"/>
        <end position="1323"/>
    </location>
</feature>
<evidence type="ECO:0000313" key="5">
    <source>
        <dbReference type="Proteomes" id="UP001141327"/>
    </source>
</evidence>
<reference evidence="4" key="1">
    <citation type="journal article" date="2022" name="bioRxiv">
        <title>Genomics of Preaxostyla Flagellates Illuminates Evolutionary Transitions and the Path Towards Mitochondrial Loss.</title>
        <authorList>
            <person name="Novak L.V.F."/>
            <person name="Treitli S.C."/>
            <person name="Pyrih J."/>
            <person name="Halakuc P."/>
            <person name="Pipaliya S.V."/>
            <person name="Vacek V."/>
            <person name="Brzon O."/>
            <person name="Soukal P."/>
            <person name="Eme L."/>
            <person name="Dacks J.B."/>
            <person name="Karnkowska A."/>
            <person name="Elias M."/>
            <person name="Hampl V."/>
        </authorList>
    </citation>
    <scope>NUCLEOTIDE SEQUENCE</scope>
    <source>
        <strain evidence="4">RCP-MX</strain>
    </source>
</reference>
<feature type="compositionally biased region" description="Pro residues" evidence="3">
    <location>
        <begin position="1566"/>
        <end position="1578"/>
    </location>
</feature>
<dbReference type="InterPro" id="IPR032675">
    <property type="entry name" value="LRR_dom_sf"/>
</dbReference>
<feature type="region of interest" description="Disordered" evidence="3">
    <location>
        <begin position="422"/>
        <end position="743"/>
    </location>
</feature>
<keyword evidence="1" id="KW-0433">Leucine-rich repeat</keyword>
<feature type="region of interest" description="Disordered" evidence="3">
    <location>
        <begin position="1558"/>
        <end position="1580"/>
    </location>
</feature>
<feature type="region of interest" description="Disordered" evidence="3">
    <location>
        <begin position="1043"/>
        <end position="1520"/>
    </location>
</feature>
<dbReference type="PANTHER" id="PTHR15454">
    <property type="entry name" value="NISCHARIN RELATED"/>
    <property type="match status" value="1"/>
</dbReference>
<evidence type="ECO:0000313" key="4">
    <source>
        <dbReference type="EMBL" id="KAJ4462128.1"/>
    </source>
</evidence>
<feature type="compositionally biased region" description="Low complexity" evidence="3">
    <location>
        <begin position="683"/>
        <end position="692"/>
    </location>
</feature>
<feature type="region of interest" description="Disordered" evidence="3">
    <location>
        <begin position="3471"/>
        <end position="3499"/>
    </location>
</feature>
<feature type="region of interest" description="Disordered" evidence="3">
    <location>
        <begin position="2759"/>
        <end position="3351"/>
    </location>
</feature>
<organism evidence="4 5">
    <name type="scientific">Paratrimastix pyriformis</name>
    <dbReference type="NCBI Taxonomy" id="342808"/>
    <lineage>
        <taxon>Eukaryota</taxon>
        <taxon>Metamonada</taxon>
        <taxon>Preaxostyla</taxon>
        <taxon>Paratrimastigidae</taxon>
        <taxon>Paratrimastix</taxon>
    </lineage>
</organism>
<feature type="region of interest" description="Disordered" evidence="3">
    <location>
        <begin position="1898"/>
        <end position="1995"/>
    </location>
</feature>
<feature type="compositionally biased region" description="Low complexity" evidence="3">
    <location>
        <begin position="2320"/>
        <end position="2345"/>
    </location>
</feature>
<feature type="compositionally biased region" description="Low complexity" evidence="3">
    <location>
        <begin position="2254"/>
        <end position="2299"/>
    </location>
</feature>
<feature type="compositionally biased region" description="Low complexity" evidence="3">
    <location>
        <begin position="3324"/>
        <end position="3338"/>
    </location>
</feature>
<feature type="compositionally biased region" description="Basic residues" evidence="3">
    <location>
        <begin position="3021"/>
        <end position="3032"/>
    </location>
</feature>
<feature type="compositionally biased region" description="Low complexity" evidence="3">
    <location>
        <begin position="2788"/>
        <end position="2801"/>
    </location>
</feature>
<feature type="region of interest" description="Disordered" evidence="3">
    <location>
        <begin position="3973"/>
        <end position="4019"/>
    </location>
</feature>
<feature type="compositionally biased region" description="Low complexity" evidence="3">
    <location>
        <begin position="570"/>
        <end position="583"/>
    </location>
</feature>
<evidence type="ECO:0000256" key="2">
    <source>
        <dbReference type="ARBA" id="ARBA00022737"/>
    </source>
</evidence>
<feature type="region of interest" description="Disordered" evidence="3">
    <location>
        <begin position="2046"/>
        <end position="2204"/>
    </location>
</feature>
<protein>
    <recommendedName>
        <fullName evidence="6">Leucine-rich repeat-containing protein</fullName>
    </recommendedName>
</protein>
<sequence>MSDSVLDLSGRGNGVLNDLATNSQTQTLRRLILSHNGISAPDPPFRLHLPLLLHIELEDNQLHHLDFLVECLNLEHISAARNIIEHVFLAPQPPPWTNLLHLDLTNNHLTSLEDVRTLPHLRVLLVANNNLSDLPLVTGQLAELKTLEVLDMRGNPITADFYPDSPVNQASTDGPVSSSLTEYDTLHNLQPAESPELQQRNYYRSFVLYHFMATMRQLDHIATSEEELAQARAYVGSYIAADEAGAGEGVEPSTAGLVEGGSAEESSYSSSYSSATTPTQRTPERGLPLVEQEARHPDVSLGASTPLTPEEPPREPVAATPPQGGPGVAAAPFSASRPPPTMSAFISPTPSSPRPGEPATPTSPHLHQEDATASPPDVFLIRTTEAVPLVAQGPSDAVIIALPPMDTPPAVATTTVSAAVTTTPSGTAGGGATTTPPSSQGSSGSSRTTAVADQQQQGPVPPTATPLAPAPAPAFAPAPAPAPASTGAEERVFTESPSPSHPGAVILTPSHQAGELSPLAPPPPPSAQPPTPSLPVPPATALQVSGSVSSSFLSESSSFESPAALPPAPLAAAPSPTVTAATGLRPAGPSPFPPAGVVALGSPYRPTVGSPLGGSPGTSRSARSAHRHPRNLAGSGSLLSVDGDGGEISYDSYESEEVVVTGGTPGSLLQTSMGDRVALRESPLPTAGTTAMAPPPPPSVIPHHGPHPLVLAAPLPPPSPTSSEPVIMPLPQPPPEAPVGPLATPSPLASIAASPLMVAPPSVPLQFPSPTGVLSTPLPPAAQSTPVVRLSPASPLAVPPAPTTNPSPVLAAPSPPAPIPSAPSPAVSVSSAPSLVTPTGTATLVRTPPLPAGGSTPPLAAAPSLAAPESVSVVRTPSTASSPSFASSPATSVTPPAPVAALVHSVTPSPSPSHARAPFAASPHPAESLGAAASPSPAQPHPSPPASFGDEDSAAAPPAPTPAPGRHAHLALHRFAQRRQTLAAHAARPPARLRLPPAPLGGPARQRSPVRPASAMAATAGRQGLVSPPHSASAAAIVSPHTAAVPTATPGPGSPSRGAAMPAPSSPFLRLPGTDVTPPAPGRHLSPTGRPTSAMTAPVASPFGRLPSPVRPASAAAASSSHSPHRPLAAPSLDTEGPRPRSRSPRRPSPPRNMEPAGPVSYSIVASNPAQRPPSPKRQASPPRPAAPSGPLPLVVSPQTPASAASLTPPRVRSSPAAGTRRRPARPLCASSVPSTPTPSSRDPAGSPAAAASARPSPSASPATSRHGSAAAATGSGGAVSPRRQPSPPRPLSPQLGSATPAAPHPRHPASPPAHTGPPPIAPAPSSGAGFLMQTAPPAPLSPHATRVAAPRPVAPTPGMPSLEHMSPPPASPSFSRRLGGSGGAAPAGSPLKGRVVTFASPSPGSPAESASPQRARVVLSQSPPTPPPAGPLPPPGGFPEEQQEGGGPGSPMRRRMVLSRSGSSPAPAPRPLSPAHPSSPTVEGPAAPEVHSVGPGSPLRRRAGPLSHPSPQLAAASPVPAALRALQEHHTPLSHRSPQPNPAVSFDTTAAAGVGAPLQPAARPASPPHPSVAPTPGLPMAVGTAGPVVIPVELPSPARSTASSRSGASAASRGSLAVLVAALFPWPDPVARGPPPALGRAEWPVISRAERAPGPVPATTTTAPALLSPRRSQPPPLVPAVPATPASPVAPMVPPAAPPAPPSPGTERRRAATEQRWEAHLAYIQSRMPETAAGRAVPAPPSPADALTPLPPSLFHDPLFRNTAAATTEERRLARQQMPPTMPPMYPYGIAPPQGVLLASPFGRGEALPAQDAGRGGEGVLARWAAEMQSLAEWQHGQQHWCLQKWAEQLPVLRLSSHIALRHPVLSLRTIPLSVVVLVGAQERQLTAATQSLPRVVWVDPPTHPSPRPTSPIHSPRPPRPMSPSHSRAVAASGGTTPVSFTRGIAPASAGSDFTRPASPPRSSGPARSVGGAAVGVAPVSPVGQSPPRGSEQHTYLEMGNRTQVSMSPYLQLAHTSPAAAAAVSALSGGSLSVSQSPVFFFKSAPGSGGPPPATAAGGRPAGGMGGVPTPPAARIPGSPPHVPRAPRPASPSGGSQFEEEAEPDGYAVEPIPDIPEDMAPLEAAARMQLRGGWGLRSALQGAPSPPRSPPGRRPADARAEPAMAGPGSPEQPRRASPPSSGGPFQGGVVSSGGPAGSLEWLEEQARLEQRQAALLEEQLALHRRQRDLLMRQVTQATAATAAPPFPAPPVASPQHPDGMPSPGRQPLAPALRPAAGSPEAGAIAPGAPSAAAATASPLPAPPVQQPTASSSTSLGELRPTTPASPGRPTTTSTSTGTLPSASLQPIITSAPAMPLPSPRHAASDESLGGGAARRPGSPVRGCPAPSGGSVAVGVNVPSPQAQRLRPPSSPPPARSPGSFSPGPPRPSPLGRPPEPLPPPRPEPVELGPDEEVAPQRGGLAWDLTGVVCTKEPQPPMDSLEEALAHRRARAQLARRFPGSITSPTRSPPRGGPARPREQSTSPMQKFLFTDADGVQYTINKEVTPSPPRRKALPPTPASRSPSRRHPPVDGDWGADEPRGFYDGFSAENPRPTPATKGSAWWVGGPAAAAAAAGSSPPRGPVRSRTPPRRADAWTISTSGLGRSRPSGSSGGRGGGGGAFIGGGLPSFRPSSRPRVTPARSRSRSPSAAGPRPSGSPGRRPAASRVPPAAASVPSVPRRRSPLRVAHAAPMAVKAGGAVGAAPSQRVDRAVSRLLGQLRTVKRRTPGRLHSYPPRGTLPPTPEDADTTTSAPTDSYDTSALVASGDLTATSAARRSPSPPPEAPSRAQWAQMHPMPRPEPPSSRAREPLPRPLSPSAPVSSRPPPPSSPPRSFRRPPDEAAELRPWATSRPDEAAPPPRREAPAPPQQRVPAPARAAGLPSGGEWDAPGALSGPLVSSSQLMAAGAVPSGPPSSFPFGSSALLPVHGPLPDKRPVPTTATVPTQTTPALASHRPHRRPSTATTATTTTTASSVTPATSDHHRRHHRPHHHSPPPLPSPASPRSPPSTPSTWSSSDSQEATPRVAVGTVTTPSLGAPAFPQVTQAHGAAPIGRGYRPPAGPLGAPSQPAPPSYQPYQPYQPPYQPLRAGAPGGGAAPSQWYTLPPPPIEEQFASAAPASPPTPPPAPVPSARGYVAVRPAATTSTEQPQQPSPAQQPVPRPAPDTPVVLPVGLPPSPPSAASQRSSGASSPLLGLESPPSQHPLTTTAPTTTITTTTTATATQPTSRTGTTTATGTGASGTSTGTGTASGPSSSAVSEPPPPPPSAPEPALQLYLVSSHPGDEPPLAGAPPATLGQALRQPPPPGSMAIPGTGLVAVPVRGAERMLDSAASVVPLGTLSAAPDVAASTGLPSGLLSQAAAAALRAGADGVLVNLPPAALPPALTSQGGAAPSPAPAPAPAPPAPAEMPMYPLVLTPRSEVPILRSDLSMEEQAGAGRAGGARAVSAPPGQAPAPVGSGAQQTAALTAAWYPGASGPRQFHRLMTSPAPPRTSSAAEGMAVTSADGSPGASSGAQSAPSPGGSSSSSSSYVSYAPPPPAAAPAGRRVVVSVPPQMQGPAALVRGTSPPREPEPAMPELGAAPSVGVSVSVPMGPPAPRQAAAPVLPPPAALTSPPPWSTAGSPASSAVSLTPPRFPTDVAPPGSVRPVARLPDGAAASERVSSGTSTSNSSFSSERGPPQGWGATPGLVPAIVERVATPVSAPRKDLAAKLIGLSAIPPSPSPDSPGAAEAALTGRLYKDLPPESPEFRLCQQIVEEEENYATLPRGYACTRVLKIFDSYQQLTFQQVATAERGLFFYADTVPNLGAIVSQGFPRTAPLTLVSRLAAADQVCIATSDPDRPVIVRKEWRVLLCVAKAGRTLRLPLDHYQQLIRPAPGAPTLAGFVAEAQQSGAYDSISVVSPQHPHAQFVILFDQRRCLAAYLVEYKLHVHPEEGHPHPGGAPAATAATTTATTTAGPAEATATVAPSAPALATEAPPAS</sequence>
<feature type="region of interest" description="Disordered" evidence="3">
    <location>
        <begin position="296"/>
        <end position="372"/>
    </location>
</feature>
<feature type="compositionally biased region" description="Polar residues" evidence="3">
    <location>
        <begin position="2307"/>
        <end position="2316"/>
    </location>
</feature>
<evidence type="ECO:0008006" key="6">
    <source>
        <dbReference type="Google" id="ProtNLM"/>
    </source>
</evidence>
<feature type="compositionally biased region" description="Low complexity" evidence="3">
    <location>
        <begin position="876"/>
        <end position="894"/>
    </location>
</feature>
<keyword evidence="5" id="KW-1185">Reference proteome</keyword>
<feature type="compositionally biased region" description="Low complexity" evidence="3">
    <location>
        <begin position="3618"/>
        <end position="3630"/>
    </location>
</feature>
<feature type="compositionally biased region" description="Polar residues" evidence="3">
    <location>
        <begin position="3658"/>
        <end position="3668"/>
    </location>
</feature>
<feature type="compositionally biased region" description="Low complexity" evidence="3">
    <location>
        <begin position="263"/>
        <end position="275"/>
    </location>
</feature>
<feature type="compositionally biased region" description="Pro residues" evidence="3">
    <location>
        <begin position="2070"/>
        <end position="2091"/>
    </location>
</feature>
<feature type="compositionally biased region" description="Pro residues" evidence="3">
    <location>
        <begin position="1171"/>
        <end position="1191"/>
    </location>
</feature>
<dbReference type="EMBL" id="JAPMOS010000004">
    <property type="protein sequence ID" value="KAJ4462128.1"/>
    <property type="molecule type" value="Genomic_DNA"/>
</dbReference>
<feature type="compositionally biased region" description="Low complexity" evidence="3">
    <location>
        <begin position="2399"/>
        <end position="2408"/>
    </location>
</feature>
<name>A0ABQ8UTG1_9EUKA</name>
<feature type="compositionally biased region" description="Low complexity" evidence="3">
    <location>
        <begin position="1293"/>
        <end position="1302"/>
    </location>
</feature>
<feature type="compositionally biased region" description="Basic and acidic residues" evidence="3">
    <location>
        <begin position="2891"/>
        <end position="2903"/>
    </location>
</feature>
<feature type="compositionally biased region" description="Low complexity" evidence="3">
    <location>
        <begin position="3580"/>
        <end position="3592"/>
    </location>
</feature>
<feature type="compositionally biased region" description="Pro residues" evidence="3">
    <location>
        <begin position="2145"/>
        <end position="2154"/>
    </location>
</feature>
<feature type="compositionally biased region" description="Low complexity" evidence="3">
    <location>
        <begin position="1658"/>
        <end position="1672"/>
    </location>
</feature>
<feature type="compositionally biased region" description="Pro residues" evidence="3">
    <location>
        <begin position="1903"/>
        <end position="1923"/>
    </location>
</feature>
<feature type="compositionally biased region" description="Low complexity" evidence="3">
    <location>
        <begin position="3697"/>
        <end position="3716"/>
    </location>
</feature>
<feature type="compositionally biased region" description="Low complexity" evidence="3">
    <location>
        <begin position="3978"/>
        <end position="4006"/>
    </location>
</feature>
<feature type="compositionally biased region" description="Low complexity" evidence="3">
    <location>
        <begin position="539"/>
        <end position="563"/>
    </location>
</feature>
<feature type="compositionally biased region" description="Low complexity" evidence="3">
    <location>
        <begin position="1106"/>
        <end position="1132"/>
    </location>
</feature>
<dbReference type="SUPFAM" id="SSF52075">
    <property type="entry name" value="Outer arm dynein light chain 1"/>
    <property type="match status" value="1"/>
</dbReference>
<feature type="compositionally biased region" description="Low complexity" evidence="3">
    <location>
        <begin position="1400"/>
        <end position="1413"/>
    </location>
</feature>
<feature type="compositionally biased region" description="Low complexity" evidence="3">
    <location>
        <begin position="316"/>
        <end position="336"/>
    </location>
</feature>
<feature type="compositionally biased region" description="Pro residues" evidence="3">
    <location>
        <begin position="2423"/>
        <end position="2443"/>
    </location>
</feature>
<feature type="compositionally biased region" description="Polar residues" evidence="3">
    <location>
        <begin position="1197"/>
        <end position="1206"/>
    </location>
</feature>
<feature type="compositionally biased region" description="Pro residues" evidence="3">
    <location>
        <begin position="3107"/>
        <end position="3124"/>
    </location>
</feature>
<feature type="compositionally biased region" description="Pro residues" evidence="3">
    <location>
        <begin position="3033"/>
        <end position="3048"/>
    </location>
</feature>
<feature type="compositionally biased region" description="Pro residues" evidence="3">
    <location>
        <begin position="1692"/>
        <end position="1705"/>
    </location>
</feature>
<feature type="compositionally biased region" description="Low complexity" evidence="3">
    <location>
        <begin position="1510"/>
        <end position="1520"/>
    </location>
</feature>
<feature type="compositionally biased region" description="Pro residues" evidence="3">
    <location>
        <begin position="519"/>
        <end position="538"/>
    </location>
</feature>
<feature type="compositionally biased region" description="Pro residues" evidence="3">
    <location>
        <begin position="813"/>
        <end position="823"/>
    </location>
</feature>
<proteinExistence type="predicted"/>
<feature type="compositionally biased region" description="Pro residues" evidence="3">
    <location>
        <begin position="2851"/>
        <end position="2870"/>
    </location>
</feature>
<feature type="compositionally biased region" description="Low complexity" evidence="3">
    <location>
        <begin position="3179"/>
        <end position="3189"/>
    </location>
</feature>
<feature type="compositionally biased region" description="Pro residues" evidence="3">
    <location>
        <begin position="3643"/>
        <end position="3656"/>
    </location>
</feature>
<evidence type="ECO:0000256" key="1">
    <source>
        <dbReference type="ARBA" id="ARBA00022614"/>
    </source>
</evidence>
<feature type="compositionally biased region" description="Low complexity" evidence="3">
    <location>
        <begin position="852"/>
        <end position="868"/>
    </location>
</feature>
<feature type="compositionally biased region" description="Low complexity" evidence="3">
    <location>
        <begin position="1231"/>
        <end position="1284"/>
    </location>
</feature>
<feature type="compositionally biased region" description="Low complexity" evidence="3">
    <location>
        <begin position="2956"/>
        <end position="2965"/>
    </location>
</feature>
<feature type="region of interest" description="Disordered" evidence="3">
    <location>
        <begin position="981"/>
        <end position="1028"/>
    </location>
</feature>
<evidence type="ECO:0000256" key="3">
    <source>
        <dbReference type="SAM" id="MobiDB-lite"/>
    </source>
</evidence>
<feature type="compositionally biased region" description="Pro residues" evidence="3">
    <location>
        <begin position="3158"/>
        <end position="3168"/>
    </location>
</feature>
<dbReference type="InterPro" id="IPR001611">
    <property type="entry name" value="Leu-rich_rpt"/>
</dbReference>
<feature type="compositionally biased region" description="Gly residues" evidence="3">
    <location>
        <begin position="2650"/>
        <end position="2666"/>
    </location>
</feature>
<dbReference type="Proteomes" id="UP001141327">
    <property type="component" value="Unassembled WGS sequence"/>
</dbReference>
<feature type="region of interest" description="Disordered" evidence="3">
    <location>
        <begin position="1652"/>
        <end position="1712"/>
    </location>
</feature>
<feature type="compositionally biased region" description="Low complexity" evidence="3">
    <location>
        <begin position="925"/>
        <end position="936"/>
    </location>
</feature>
<feature type="compositionally biased region" description="Pro residues" evidence="3">
    <location>
        <begin position="3190"/>
        <end position="3204"/>
    </location>
</feature>
<feature type="compositionally biased region" description="Gly residues" evidence="3">
    <location>
        <begin position="2185"/>
        <end position="2197"/>
    </location>
</feature>
<feature type="compositionally biased region" description="Low complexity" evidence="3">
    <location>
        <begin position="433"/>
        <end position="450"/>
    </location>
</feature>
<feature type="region of interest" description="Disordered" evidence="3">
    <location>
        <begin position="3423"/>
        <end position="3443"/>
    </location>
</feature>
<feature type="compositionally biased region" description="Pro residues" evidence="3">
    <location>
        <begin position="3298"/>
        <end position="3307"/>
    </location>
</feature>
<feature type="compositionally biased region" description="Low complexity" evidence="3">
    <location>
        <begin position="2638"/>
        <end position="2649"/>
    </location>
</feature>
<feature type="compositionally biased region" description="Low complexity" evidence="3">
    <location>
        <begin position="3000"/>
        <end position="3018"/>
    </location>
</feature>
<feature type="compositionally biased region" description="Low complexity" evidence="3">
    <location>
        <begin position="2234"/>
        <end position="2244"/>
    </location>
</feature>
<feature type="compositionally biased region" description="Low complexity" evidence="3">
    <location>
        <begin position="1681"/>
        <end position="1691"/>
    </location>
</feature>
<feature type="compositionally biased region" description="Pro residues" evidence="3">
    <location>
        <begin position="459"/>
        <end position="482"/>
    </location>
</feature>
<dbReference type="Gene3D" id="3.80.10.10">
    <property type="entry name" value="Ribonuclease Inhibitor"/>
    <property type="match status" value="1"/>
</dbReference>
<feature type="compositionally biased region" description="Low complexity" evidence="3">
    <location>
        <begin position="1962"/>
        <end position="1985"/>
    </location>
</feature>
<feature type="compositionally biased region" description="Low complexity" evidence="3">
    <location>
        <begin position="3219"/>
        <end position="3297"/>
    </location>
</feature>
<feature type="compositionally biased region" description="Pro residues" evidence="3">
    <location>
        <begin position="728"/>
        <end position="738"/>
    </location>
</feature>
<feature type="compositionally biased region" description="Pro residues" evidence="3">
    <location>
        <begin position="3432"/>
        <end position="3443"/>
    </location>
</feature>
<feature type="compositionally biased region" description="Low complexity" evidence="3">
    <location>
        <begin position="824"/>
        <end position="836"/>
    </location>
</feature>
<feature type="region of interest" description="Disordered" evidence="3">
    <location>
        <begin position="247"/>
        <end position="284"/>
    </location>
</feature>
<accession>A0ABQ8UTG1</accession>
<feature type="compositionally biased region" description="Low complexity" evidence="3">
    <location>
        <begin position="3542"/>
        <end position="3572"/>
    </location>
</feature>
<feature type="compositionally biased region" description="Low complexity" evidence="3">
    <location>
        <begin position="2670"/>
        <end position="2717"/>
    </location>
</feature>
<feature type="region of interest" description="Disordered" evidence="3">
    <location>
        <begin position="2234"/>
        <end position="2729"/>
    </location>
</feature>
<feature type="region of interest" description="Disordered" evidence="3">
    <location>
        <begin position="770"/>
        <end position="966"/>
    </location>
</feature>
<dbReference type="PROSITE" id="PS51450">
    <property type="entry name" value="LRR"/>
    <property type="match status" value="1"/>
</dbReference>
<comment type="caution">
    <text evidence="4">The sequence shown here is derived from an EMBL/GenBank/DDBJ whole genome shotgun (WGS) entry which is preliminary data.</text>
</comment>
<feature type="compositionally biased region" description="Low complexity" evidence="3">
    <location>
        <begin position="2492"/>
        <end position="2506"/>
    </location>
</feature>
<feature type="region of interest" description="Disordered" evidence="3">
    <location>
        <begin position="3517"/>
        <end position="3725"/>
    </location>
</feature>
<gene>
    <name evidence="4" type="ORF">PAPYR_1307</name>
</gene>
<feature type="compositionally biased region" description="Low complexity" evidence="3">
    <location>
        <begin position="982"/>
        <end position="1005"/>
    </location>
</feature>
<feature type="compositionally biased region" description="Low complexity" evidence="3">
    <location>
        <begin position="701"/>
        <end position="713"/>
    </location>
</feature>